<organism evidence="4 5">
    <name type="scientific">Phenylobacterium montanum</name>
    <dbReference type="NCBI Taxonomy" id="2823693"/>
    <lineage>
        <taxon>Bacteria</taxon>
        <taxon>Pseudomonadati</taxon>
        <taxon>Pseudomonadota</taxon>
        <taxon>Alphaproteobacteria</taxon>
        <taxon>Caulobacterales</taxon>
        <taxon>Caulobacteraceae</taxon>
        <taxon>Phenylobacterium</taxon>
    </lineage>
</organism>
<evidence type="ECO:0000256" key="2">
    <source>
        <dbReference type="PROSITE-ProRule" id="PRU00169"/>
    </source>
</evidence>
<feature type="modified residue" description="4-aspartylphosphate" evidence="2">
    <location>
        <position position="73"/>
    </location>
</feature>
<dbReference type="PANTHER" id="PTHR44591">
    <property type="entry name" value="STRESS RESPONSE REGULATOR PROTEIN 1"/>
    <property type="match status" value="1"/>
</dbReference>
<dbReference type="InterPro" id="IPR001789">
    <property type="entry name" value="Sig_transdc_resp-reg_receiver"/>
</dbReference>
<proteinExistence type="predicted"/>
<accession>A0A975G600</accession>
<dbReference type="GO" id="GO:0000160">
    <property type="term" value="P:phosphorelay signal transduction system"/>
    <property type="evidence" value="ECO:0007669"/>
    <property type="project" value="InterPro"/>
</dbReference>
<evidence type="ECO:0000313" key="5">
    <source>
        <dbReference type="Proteomes" id="UP000676409"/>
    </source>
</evidence>
<keyword evidence="1 2" id="KW-0597">Phosphoprotein</keyword>
<dbReference type="KEGG" id="caul:KCG34_06520"/>
<dbReference type="EMBL" id="CP073078">
    <property type="protein sequence ID" value="QUD90686.1"/>
    <property type="molecule type" value="Genomic_DNA"/>
</dbReference>
<dbReference type="AlphaFoldDB" id="A0A975G600"/>
<evidence type="ECO:0000313" key="4">
    <source>
        <dbReference type="EMBL" id="QUD90686.1"/>
    </source>
</evidence>
<dbReference type="PROSITE" id="PS50110">
    <property type="entry name" value="RESPONSE_REGULATORY"/>
    <property type="match status" value="1"/>
</dbReference>
<dbReference type="SUPFAM" id="SSF52172">
    <property type="entry name" value="CheY-like"/>
    <property type="match status" value="1"/>
</dbReference>
<dbReference type="PANTHER" id="PTHR44591:SF21">
    <property type="entry name" value="TWO-COMPONENT RESPONSE REGULATOR"/>
    <property type="match status" value="1"/>
</dbReference>
<dbReference type="SMART" id="SM00448">
    <property type="entry name" value="REC"/>
    <property type="match status" value="1"/>
</dbReference>
<dbReference type="InterPro" id="IPR050595">
    <property type="entry name" value="Bact_response_regulator"/>
</dbReference>
<evidence type="ECO:0000259" key="3">
    <source>
        <dbReference type="PROSITE" id="PS50110"/>
    </source>
</evidence>
<evidence type="ECO:0000256" key="1">
    <source>
        <dbReference type="ARBA" id="ARBA00022553"/>
    </source>
</evidence>
<gene>
    <name evidence="4" type="ORF">KCG34_06520</name>
</gene>
<dbReference type="Pfam" id="PF00072">
    <property type="entry name" value="Response_reg"/>
    <property type="match status" value="1"/>
</dbReference>
<protein>
    <submittedName>
        <fullName evidence="4">Response regulator</fullName>
    </submittedName>
</protein>
<keyword evidence="5" id="KW-1185">Reference proteome</keyword>
<dbReference type="Gene3D" id="3.40.50.2300">
    <property type="match status" value="1"/>
</dbReference>
<name>A0A975G600_9CAUL</name>
<dbReference type="InterPro" id="IPR011006">
    <property type="entry name" value="CheY-like_superfamily"/>
</dbReference>
<sequence length="142" mass="14972">MSIPAVSRRGGVLNSDTDRAVLVLLVDDEPMIQELVEVALDDAGFAVVSASSGSEALARFEADAVTFDAVVTDINLGIGPDGWDVARRSRQGNPQIPVVYISGASAAEWPNQGVPRSIMIQKPFAPAQIVMAVATLLNTRPT</sequence>
<reference evidence="4" key="1">
    <citation type="submission" date="2021-04" db="EMBL/GenBank/DDBJ databases">
        <title>The complete genome sequence of Caulobacter sp. S6.</title>
        <authorList>
            <person name="Tang Y."/>
            <person name="Ouyang W."/>
            <person name="Liu Q."/>
            <person name="Huang B."/>
            <person name="Guo Z."/>
            <person name="Lei P."/>
        </authorList>
    </citation>
    <scope>NUCLEOTIDE SEQUENCE</scope>
    <source>
        <strain evidence="4">S6</strain>
    </source>
</reference>
<feature type="domain" description="Response regulatory" evidence="3">
    <location>
        <begin position="22"/>
        <end position="137"/>
    </location>
</feature>
<dbReference type="Proteomes" id="UP000676409">
    <property type="component" value="Chromosome"/>
</dbReference>